<dbReference type="OrthoDB" id="10008085at2"/>
<dbReference type="Pfam" id="PF10734">
    <property type="entry name" value="DUF2523"/>
    <property type="match status" value="1"/>
</dbReference>
<accession>A0A1P8JUW6</accession>
<evidence type="ECO:0000313" key="2">
    <source>
        <dbReference type="Proteomes" id="UP000186609"/>
    </source>
</evidence>
<dbReference type="AlphaFoldDB" id="A0A1P8JUW6"/>
<proteinExistence type="predicted"/>
<protein>
    <recommendedName>
        <fullName evidence="3">Cobalt ABC transporter permease</fullName>
    </recommendedName>
</protein>
<name>A0A1P8JUW6_9BURK</name>
<reference evidence="1 2" key="1">
    <citation type="submission" date="2017-01" db="EMBL/GenBank/DDBJ databases">
        <authorList>
            <person name="Mah S.A."/>
            <person name="Swanson W.J."/>
            <person name="Moy G.W."/>
            <person name="Vacquier V.D."/>
        </authorList>
    </citation>
    <scope>NUCLEOTIDE SEQUENCE [LARGE SCALE GENOMIC DNA]</scope>
    <source>
        <strain evidence="1 2">DCY110</strain>
    </source>
</reference>
<dbReference type="KEGG" id="rhy:RD110_10290"/>
<dbReference type="Proteomes" id="UP000186609">
    <property type="component" value="Chromosome"/>
</dbReference>
<gene>
    <name evidence="1" type="ORF">RD110_10290</name>
</gene>
<dbReference type="RefSeq" id="WP_076199131.1">
    <property type="nucleotide sequence ID" value="NZ_CP019236.1"/>
</dbReference>
<evidence type="ECO:0000313" key="1">
    <source>
        <dbReference type="EMBL" id="APW37528.1"/>
    </source>
</evidence>
<organism evidence="1 2">
    <name type="scientific">Rhodoferax koreensis</name>
    <dbReference type="NCBI Taxonomy" id="1842727"/>
    <lineage>
        <taxon>Bacteria</taxon>
        <taxon>Pseudomonadati</taxon>
        <taxon>Pseudomonadota</taxon>
        <taxon>Betaproteobacteria</taxon>
        <taxon>Burkholderiales</taxon>
        <taxon>Comamonadaceae</taxon>
        <taxon>Rhodoferax</taxon>
    </lineage>
</organism>
<dbReference type="EMBL" id="CP019236">
    <property type="protein sequence ID" value="APW37528.1"/>
    <property type="molecule type" value="Genomic_DNA"/>
</dbReference>
<evidence type="ECO:0008006" key="3">
    <source>
        <dbReference type="Google" id="ProtNLM"/>
    </source>
</evidence>
<dbReference type="InterPro" id="IPR019670">
    <property type="entry name" value="DUF2523"/>
</dbReference>
<sequence length="96" mass="9895">MGTLAQLLMGLVAPMVLRGLAALGFTAVTFTGVQLVVDQLIAQAQSSWSAVPTAMLQMASLAGLPESIGLICGAYIARITLWSAANATKLLFTGKT</sequence>
<keyword evidence="2" id="KW-1185">Reference proteome</keyword>
<dbReference type="STRING" id="1842727.RD110_10290"/>